<gene>
    <name evidence="2" type="ORF">GCM10011588_43200</name>
</gene>
<feature type="compositionally biased region" description="Low complexity" evidence="1">
    <location>
        <begin position="45"/>
        <end position="60"/>
    </location>
</feature>
<dbReference type="RefSeq" id="WP_229718897.1">
    <property type="nucleotide sequence ID" value="NZ_BMMH01000009.1"/>
</dbReference>
<organism evidence="2 3">
    <name type="scientific">Nocardia jinanensis</name>
    <dbReference type="NCBI Taxonomy" id="382504"/>
    <lineage>
        <taxon>Bacteria</taxon>
        <taxon>Bacillati</taxon>
        <taxon>Actinomycetota</taxon>
        <taxon>Actinomycetes</taxon>
        <taxon>Mycobacteriales</taxon>
        <taxon>Nocardiaceae</taxon>
        <taxon>Nocardia</taxon>
    </lineage>
</organism>
<dbReference type="InterPro" id="IPR036170">
    <property type="entry name" value="YezG-like_sf"/>
</dbReference>
<name>A0A917VWV2_9NOCA</name>
<feature type="compositionally biased region" description="Low complexity" evidence="1">
    <location>
        <begin position="21"/>
        <end position="37"/>
    </location>
</feature>
<sequence length="533" mass="56329">MIRSEESSGDVGAVESDEVTAVPGLAGSAPAPPVGVAEAHRAAPDEAGGPTGEPAAGDPDVGFTLAPPAPAPGPAEAARALMHRVARELGAVAPEGWQRVDAVFASTVTADVGFAVFSDDRQQALRWNPTPEVLALVREHRQLSAQLGDGPWWRLLLTLTRSGQIEVDYDYGDEPFPEEQLFAPEIYRADLEAFPRKSLPVWLAAYLRHGDRQQRSPGAAAAQARGDREAGVAGVPVTDLPPFPVVAARWAVLCAAFAAARSEWGPRLLPGVRWFEGATRSGSSLHALPAGRAVLSGGVWNSPELDAAYNRDADLPALFRGAPGWVADQVVNHRAGAGMLTFCFWWDGRGWYRGESPAAEQIAEAIPGVWDSATVVRIMTGLLGPQPSGAQLGAVSALVAAAEAGLATRGGLTDVFPESGGFDIDSAFYQLVMGGVTAPEPLAAAAAVAQVGRYLTDSGDDLSGYPVENLRADRVSVGWMVYVPVEPGEIAVGRAIFYVADDGVLERSSSSMAPSRYLPEFERRFRARNRALL</sequence>
<evidence type="ECO:0000256" key="1">
    <source>
        <dbReference type="SAM" id="MobiDB-lite"/>
    </source>
</evidence>
<feature type="region of interest" description="Disordered" evidence="1">
    <location>
        <begin position="1"/>
        <end position="75"/>
    </location>
</feature>
<evidence type="ECO:0000313" key="3">
    <source>
        <dbReference type="Proteomes" id="UP000638263"/>
    </source>
</evidence>
<accession>A0A917VWV2</accession>
<protein>
    <submittedName>
        <fullName evidence="2">Uncharacterized protein</fullName>
    </submittedName>
</protein>
<evidence type="ECO:0000313" key="2">
    <source>
        <dbReference type="EMBL" id="GGL23701.1"/>
    </source>
</evidence>
<dbReference type="EMBL" id="BMMH01000009">
    <property type="protein sequence ID" value="GGL23701.1"/>
    <property type="molecule type" value="Genomic_DNA"/>
</dbReference>
<dbReference type="AlphaFoldDB" id="A0A917VWV2"/>
<proteinExistence type="predicted"/>
<keyword evidence="3" id="KW-1185">Reference proteome</keyword>
<dbReference type="SUPFAM" id="SSF160424">
    <property type="entry name" value="BH3703-like"/>
    <property type="match status" value="1"/>
</dbReference>
<comment type="caution">
    <text evidence="2">The sequence shown here is derived from an EMBL/GenBank/DDBJ whole genome shotgun (WGS) entry which is preliminary data.</text>
</comment>
<reference evidence="2" key="2">
    <citation type="submission" date="2020-09" db="EMBL/GenBank/DDBJ databases">
        <authorList>
            <person name="Sun Q."/>
            <person name="Zhou Y."/>
        </authorList>
    </citation>
    <scope>NUCLEOTIDE SEQUENCE</scope>
    <source>
        <strain evidence="2">CGMCC 4.3508</strain>
    </source>
</reference>
<dbReference type="Proteomes" id="UP000638263">
    <property type="component" value="Unassembled WGS sequence"/>
</dbReference>
<reference evidence="2" key="1">
    <citation type="journal article" date="2014" name="Int. J. Syst. Evol. Microbiol.">
        <title>Complete genome sequence of Corynebacterium casei LMG S-19264T (=DSM 44701T), isolated from a smear-ripened cheese.</title>
        <authorList>
            <consortium name="US DOE Joint Genome Institute (JGI-PGF)"/>
            <person name="Walter F."/>
            <person name="Albersmeier A."/>
            <person name="Kalinowski J."/>
            <person name="Ruckert C."/>
        </authorList>
    </citation>
    <scope>NUCLEOTIDE SEQUENCE</scope>
    <source>
        <strain evidence="2">CGMCC 4.3508</strain>
    </source>
</reference>